<name>A0A6P1CZF7_9NOCA</name>
<accession>A0A6P1CZF7</accession>
<feature type="transmembrane region" description="Helical" evidence="1">
    <location>
        <begin position="14"/>
        <end position="32"/>
    </location>
</feature>
<feature type="non-terminal residue" evidence="2">
    <location>
        <position position="122"/>
    </location>
</feature>
<feature type="transmembrane region" description="Helical" evidence="1">
    <location>
        <begin position="77"/>
        <end position="96"/>
    </location>
</feature>
<dbReference type="RefSeq" id="WP_163848561.1">
    <property type="nucleotide sequence ID" value="NZ_JAAGVB010000258.1"/>
</dbReference>
<feature type="transmembrane region" description="Helical" evidence="1">
    <location>
        <begin position="53"/>
        <end position="71"/>
    </location>
</feature>
<comment type="caution">
    <text evidence="2">The sequence shown here is derived from an EMBL/GenBank/DDBJ whole genome shotgun (WGS) entry which is preliminary data.</text>
</comment>
<keyword evidence="1" id="KW-1133">Transmembrane helix</keyword>
<keyword evidence="1" id="KW-0812">Transmembrane</keyword>
<organism evidence="2 3">
    <name type="scientific">Nocardia cyriacigeorgica</name>
    <dbReference type="NCBI Taxonomy" id="135487"/>
    <lineage>
        <taxon>Bacteria</taxon>
        <taxon>Bacillati</taxon>
        <taxon>Actinomycetota</taxon>
        <taxon>Actinomycetes</taxon>
        <taxon>Mycobacteriales</taxon>
        <taxon>Nocardiaceae</taxon>
        <taxon>Nocardia</taxon>
    </lineage>
</organism>
<gene>
    <name evidence="2" type="ORF">GV791_31140</name>
</gene>
<evidence type="ECO:0000313" key="2">
    <source>
        <dbReference type="EMBL" id="NEW36973.1"/>
    </source>
</evidence>
<dbReference type="AlphaFoldDB" id="A0A6P1CZF7"/>
<dbReference type="Proteomes" id="UP000471166">
    <property type="component" value="Unassembled WGS sequence"/>
</dbReference>
<sequence length="122" mass="13061">VVMAVRIIWAGLDAIYHGFLMIFGLAAGGFIYGPTQTLMARNAADAGIAGARMAINTVFLSVYLMVLGKVFEQAGGQVISVLCIGATIQIVGILQLRRLNDSLTRGNEWIANRFSTVMRGGQ</sequence>
<feature type="non-terminal residue" evidence="2">
    <location>
        <position position="1"/>
    </location>
</feature>
<proteinExistence type="predicted"/>
<evidence type="ECO:0000256" key="1">
    <source>
        <dbReference type="SAM" id="Phobius"/>
    </source>
</evidence>
<keyword evidence="1" id="KW-0472">Membrane</keyword>
<reference evidence="2 3" key="1">
    <citation type="submission" date="2020-01" db="EMBL/GenBank/DDBJ databases">
        <title>Genetics and antimicrobial susceptibilities of Nocardia species isolated from the soil; a comparison with species isolated from humans.</title>
        <authorList>
            <person name="Carrasco G."/>
            <person name="Monzon S."/>
            <person name="Sansegundo M."/>
            <person name="Garcia E."/>
            <person name="Garrido N."/>
            <person name="Medina M.J."/>
            <person name="Villalon P."/>
            <person name="Ramirez-Arocha A.C."/>
            <person name="Jimenez P."/>
            <person name="Cuesta I."/>
            <person name="Valdezate S."/>
        </authorList>
    </citation>
    <scope>NUCLEOTIDE SEQUENCE [LARGE SCALE GENOMIC DNA]</scope>
    <source>
        <strain evidence="2 3">CNM20110626</strain>
    </source>
</reference>
<evidence type="ECO:0000313" key="3">
    <source>
        <dbReference type="Proteomes" id="UP000471166"/>
    </source>
</evidence>
<protein>
    <submittedName>
        <fullName evidence="2">Uncharacterized protein</fullName>
    </submittedName>
</protein>
<dbReference type="EMBL" id="JAAGVB010000258">
    <property type="protein sequence ID" value="NEW36973.1"/>
    <property type="molecule type" value="Genomic_DNA"/>
</dbReference>